<dbReference type="EMBL" id="ACIS01000002">
    <property type="protein sequence ID" value="EEG09772.1"/>
    <property type="molecule type" value="Genomic_DNA"/>
</dbReference>
<evidence type="ECO:0000313" key="2">
    <source>
        <dbReference type="EMBL" id="EEG09772.1"/>
    </source>
</evidence>
<evidence type="ECO:0000259" key="1">
    <source>
        <dbReference type="Pfam" id="PF01738"/>
    </source>
</evidence>
<dbReference type="InterPro" id="IPR006311">
    <property type="entry name" value="TAT_signal"/>
</dbReference>
<gene>
    <name evidence="2" type="ORF">FuraDRAFT_0788</name>
</gene>
<keyword evidence="3" id="KW-1185">Reference proteome</keyword>
<dbReference type="SUPFAM" id="SSF53474">
    <property type="entry name" value="alpha/beta-Hydrolases"/>
    <property type="match status" value="1"/>
</dbReference>
<keyword evidence="2" id="KW-0378">Hydrolase</keyword>
<organism evidence="2 3">
    <name type="scientific">Pseudogulbenkiania ferrooxidans 2002</name>
    <dbReference type="NCBI Taxonomy" id="279714"/>
    <lineage>
        <taxon>Bacteria</taxon>
        <taxon>Pseudomonadati</taxon>
        <taxon>Pseudomonadota</taxon>
        <taxon>Betaproteobacteria</taxon>
        <taxon>Neisseriales</taxon>
        <taxon>Chromobacteriaceae</taxon>
        <taxon>Pseudogulbenkiania</taxon>
    </lineage>
</organism>
<dbReference type="InterPro" id="IPR051049">
    <property type="entry name" value="Dienelactone_hydrolase-like"/>
</dbReference>
<feature type="domain" description="Dienelactone hydrolase" evidence="1">
    <location>
        <begin position="61"/>
        <end position="282"/>
    </location>
</feature>
<proteinExistence type="predicted"/>
<name>B9YZN9_9NEIS</name>
<dbReference type="Gene3D" id="3.40.50.1820">
    <property type="entry name" value="alpha/beta hydrolase"/>
    <property type="match status" value="1"/>
</dbReference>
<sequence length="287" mass="30726">MPTPSDLPPHPDDERRHFLQLALGTGFALAVSPASATVITTDSQNLSTGPVGVPVNGEILPAYMARPANAKGTLPVVLVVQEIFGVHEHIQDLCRRLAKAGYLAIAPELYFRQGNPREYPSTEELLAKLVGKVSDQQVLQDLDATLAWTHSHGGDSERTAITGFCWGGRIVWLYAAHTDAIKAAAAWYGKLTASSSAMTPRHPLDLADQLKAPVLGLYGGLDSGISLDTVKAMQDKLAKAGSPSRLIVYPDAGHGFNADYRPSYNAAAAHDGWAKMLAWFADHGVKP</sequence>
<dbReference type="PANTHER" id="PTHR46623:SF6">
    <property type="entry name" value="ALPHA_BETA-HYDROLASES SUPERFAMILY PROTEIN"/>
    <property type="match status" value="1"/>
</dbReference>
<protein>
    <submittedName>
        <fullName evidence="2">Carboxymethylenebutenolidase</fullName>
        <ecNumber evidence="2">3.1.1.45</ecNumber>
    </submittedName>
</protein>
<dbReference type="Pfam" id="PF01738">
    <property type="entry name" value="DLH"/>
    <property type="match status" value="1"/>
</dbReference>
<reference evidence="2 3" key="1">
    <citation type="submission" date="2009-02" db="EMBL/GenBank/DDBJ databases">
        <title>Sequencing of the draft genome and assembly of Lutiella nitroferrum 2002.</title>
        <authorList>
            <consortium name="US DOE Joint Genome Institute (JGI-PGF)"/>
            <person name="Lucas S."/>
            <person name="Copeland A."/>
            <person name="Lapidus A."/>
            <person name="Glavina del Rio T."/>
            <person name="Tice H."/>
            <person name="Bruce D."/>
            <person name="Goodwin L."/>
            <person name="Pitluck S."/>
            <person name="Larimer F."/>
            <person name="Land M.L."/>
            <person name="Hauser L."/>
            <person name="Coates J.D."/>
        </authorList>
    </citation>
    <scope>NUCLEOTIDE SEQUENCE [LARGE SCALE GENOMIC DNA]</scope>
    <source>
        <strain evidence="2 3">2002</strain>
    </source>
</reference>
<dbReference type="InterPro" id="IPR002925">
    <property type="entry name" value="Dienelactn_hydro"/>
</dbReference>
<evidence type="ECO:0000313" key="3">
    <source>
        <dbReference type="Proteomes" id="UP000003165"/>
    </source>
</evidence>
<dbReference type="eggNOG" id="COG0412">
    <property type="taxonomic scope" value="Bacteria"/>
</dbReference>
<accession>B9YZN9</accession>
<dbReference type="InterPro" id="IPR029058">
    <property type="entry name" value="AB_hydrolase_fold"/>
</dbReference>
<dbReference type="Proteomes" id="UP000003165">
    <property type="component" value="Unassembled WGS sequence"/>
</dbReference>
<dbReference type="PROSITE" id="PS51318">
    <property type="entry name" value="TAT"/>
    <property type="match status" value="1"/>
</dbReference>
<dbReference type="PANTHER" id="PTHR46623">
    <property type="entry name" value="CARBOXYMETHYLENEBUTENOLIDASE-RELATED"/>
    <property type="match status" value="1"/>
</dbReference>
<comment type="caution">
    <text evidence="2">The sequence shown here is derived from an EMBL/GenBank/DDBJ whole genome shotgun (WGS) entry which is preliminary data.</text>
</comment>
<dbReference type="AlphaFoldDB" id="B9YZN9"/>
<dbReference type="GO" id="GO:0008806">
    <property type="term" value="F:carboxymethylenebutenolidase activity"/>
    <property type="evidence" value="ECO:0007669"/>
    <property type="project" value="UniProtKB-EC"/>
</dbReference>
<dbReference type="EC" id="3.1.1.45" evidence="2"/>